<proteinExistence type="predicted"/>
<keyword evidence="2" id="KW-1185">Reference proteome</keyword>
<sequence>MSKSQEARPKRRKPETKNFCLRLTDDEKRLLLERAGRVPLGTFIRNAALGEEVQSKRRASRKPAVDETALARVLAALGGSRLSSNLNQLAKAVNIGALPVTPETETEIADACAAVIAMRRDLLLALGLTGGERP</sequence>
<comment type="caution">
    <text evidence="1">The sequence shown here is derived from an EMBL/GenBank/DDBJ whole genome shotgun (WGS) entry which is preliminary data.</text>
</comment>
<reference evidence="1 2" key="1">
    <citation type="submission" date="2018-05" db="EMBL/GenBank/DDBJ databases">
        <title>The draft genome of strain NS-104.</title>
        <authorList>
            <person name="Hang P."/>
            <person name="Jiang J."/>
        </authorList>
    </citation>
    <scope>NUCLEOTIDE SEQUENCE [LARGE SCALE GENOMIC DNA]</scope>
    <source>
        <strain evidence="1 2">NS-104</strain>
    </source>
</reference>
<protein>
    <recommendedName>
        <fullName evidence="3">Plasmid mobilization relaxosome protein MobC</fullName>
    </recommendedName>
</protein>
<dbReference type="Proteomes" id="UP000245252">
    <property type="component" value="Unassembled WGS sequence"/>
</dbReference>
<evidence type="ECO:0008006" key="3">
    <source>
        <dbReference type="Google" id="ProtNLM"/>
    </source>
</evidence>
<dbReference type="OrthoDB" id="8548224at2"/>
<evidence type="ECO:0000313" key="2">
    <source>
        <dbReference type="Proteomes" id="UP000245252"/>
    </source>
</evidence>
<gene>
    <name evidence="1" type="ORF">DEM27_32450</name>
</gene>
<organism evidence="1 2">
    <name type="scientific">Metarhizobium album</name>
    <dbReference type="NCBI Taxonomy" id="2182425"/>
    <lineage>
        <taxon>Bacteria</taxon>
        <taxon>Pseudomonadati</taxon>
        <taxon>Pseudomonadota</taxon>
        <taxon>Alphaproteobacteria</taxon>
        <taxon>Hyphomicrobiales</taxon>
        <taxon>Rhizobiaceae</taxon>
        <taxon>Metarhizobium</taxon>
    </lineage>
</organism>
<name>A0A2U2DFV2_9HYPH</name>
<evidence type="ECO:0000313" key="1">
    <source>
        <dbReference type="EMBL" id="PWE52179.1"/>
    </source>
</evidence>
<dbReference type="AlphaFoldDB" id="A0A2U2DFV2"/>
<accession>A0A2U2DFV2</accession>
<dbReference type="EMBL" id="QFBC01000033">
    <property type="protein sequence ID" value="PWE52179.1"/>
    <property type="molecule type" value="Genomic_DNA"/>
</dbReference>